<feature type="compositionally biased region" description="Basic residues" evidence="1">
    <location>
        <begin position="34"/>
        <end position="52"/>
    </location>
</feature>
<gene>
    <name evidence="2" type="ORF">AVDCRST_MAG52-1736</name>
</gene>
<feature type="compositionally biased region" description="Basic residues" evidence="1">
    <location>
        <begin position="228"/>
        <end position="274"/>
    </location>
</feature>
<feature type="compositionally biased region" description="Basic residues" evidence="1">
    <location>
        <begin position="455"/>
        <end position="465"/>
    </location>
</feature>
<evidence type="ECO:0000256" key="1">
    <source>
        <dbReference type="SAM" id="MobiDB-lite"/>
    </source>
</evidence>
<feature type="compositionally biased region" description="Basic and acidic residues" evidence="1">
    <location>
        <begin position="310"/>
        <end position="321"/>
    </location>
</feature>
<keyword evidence="2" id="KW-0436">Ligase</keyword>
<reference evidence="2" key="1">
    <citation type="submission" date="2020-02" db="EMBL/GenBank/DDBJ databases">
        <authorList>
            <person name="Meier V. D."/>
        </authorList>
    </citation>
    <scope>NUCLEOTIDE SEQUENCE</scope>
    <source>
        <strain evidence="2">AVDCRST_MAG52</strain>
    </source>
</reference>
<name>A0A6J4I9F1_9ACTN</name>
<feature type="compositionally biased region" description="Basic and acidic residues" evidence="1">
    <location>
        <begin position="444"/>
        <end position="453"/>
    </location>
</feature>
<feature type="compositionally biased region" description="Basic and acidic residues" evidence="1">
    <location>
        <begin position="421"/>
        <end position="430"/>
    </location>
</feature>
<sequence length="482" mass="53148">VQGPHLPARRRTRRHRLLRGARHLRGGRLDARQRRGPVHLHRRHRSVRRAGHRLGAGPGDGVRRRDRPVGRLPGRAGGGRPGRADLRRLPHPLGRSQLLQHHPPRPRRHRDAAGAGHARGRRPDLGRRLDLQGQRHRAVLPVRAPGQPLAAHLQAVAGRRLRDRARRPQGDVGVAGRPRPALPGQRREGLLHRRQHLGRHPRGQDAGAPEHRHRDRRPDHGRAVLGPGRRHPRRGRHHRLRAGPAGQHRRQGVRLRRRPGAGGQRHRRPARSGHVRPDREPDHRGQEPGHLRGAGDGPAAHRLRAAGQRDPQRGHDRDLPRRGPPAGPAHVRGPLAGPTGAHAAGVTAALGRHGGDGRGDRPAAARRGLLGPRHRRPGLQLPPGQALHGAHRGLGLRTGRPHRAAHDAQPRHRRLPGQARAVREPRHGRGSDAGVDRSGPGGVDRPDRRDGRGWGRGHRLARSGLRRGPDARPGRDGVRHRL</sequence>
<dbReference type="AlphaFoldDB" id="A0A6J4I9F1"/>
<feature type="compositionally biased region" description="Basic and acidic residues" evidence="1">
    <location>
        <begin position="467"/>
        <end position="482"/>
    </location>
</feature>
<feature type="compositionally biased region" description="Basic residues" evidence="1">
    <location>
        <begin position="192"/>
        <end position="201"/>
    </location>
</feature>
<evidence type="ECO:0000313" key="2">
    <source>
        <dbReference type="EMBL" id="CAA9244099.1"/>
    </source>
</evidence>
<dbReference type="EMBL" id="CADCTN010000123">
    <property type="protein sequence ID" value="CAA9244099.1"/>
    <property type="molecule type" value="Genomic_DNA"/>
</dbReference>
<feature type="non-terminal residue" evidence="2">
    <location>
        <position position="1"/>
    </location>
</feature>
<dbReference type="EC" id="6.3.4.5" evidence="2"/>
<feature type="non-terminal residue" evidence="2">
    <location>
        <position position="482"/>
    </location>
</feature>
<protein>
    <submittedName>
        <fullName evidence="2">Argininosuccinate synthase</fullName>
        <ecNumber evidence="2">6.3.4.5</ecNumber>
    </submittedName>
</protein>
<feature type="region of interest" description="Disordered" evidence="1">
    <location>
        <begin position="158"/>
        <end position="482"/>
    </location>
</feature>
<feature type="compositionally biased region" description="Basic and acidic residues" evidence="1">
    <location>
        <begin position="353"/>
        <end position="363"/>
    </location>
</feature>
<feature type="compositionally biased region" description="Basic and acidic residues" evidence="1">
    <location>
        <begin position="208"/>
        <end position="222"/>
    </location>
</feature>
<proteinExistence type="predicted"/>
<accession>A0A6J4I9F1</accession>
<feature type="region of interest" description="Disordered" evidence="1">
    <location>
        <begin position="24"/>
        <end position="129"/>
    </location>
</feature>
<dbReference type="GO" id="GO:0004055">
    <property type="term" value="F:argininosuccinate synthase activity"/>
    <property type="evidence" value="ECO:0007669"/>
    <property type="project" value="UniProtKB-EC"/>
</dbReference>
<organism evidence="2">
    <name type="scientific">uncultured Blastococcus sp</name>
    <dbReference type="NCBI Taxonomy" id="217144"/>
    <lineage>
        <taxon>Bacteria</taxon>
        <taxon>Bacillati</taxon>
        <taxon>Actinomycetota</taxon>
        <taxon>Actinomycetes</taxon>
        <taxon>Geodermatophilales</taxon>
        <taxon>Geodermatophilaceae</taxon>
        <taxon>Blastococcus</taxon>
        <taxon>environmental samples</taxon>
    </lineage>
</organism>
<feature type="compositionally biased region" description="Basic and acidic residues" evidence="1">
    <location>
        <begin position="275"/>
        <end position="290"/>
    </location>
</feature>